<feature type="binding site" evidence="3">
    <location>
        <position position="221"/>
    </location>
    <ligand>
        <name>substrate</name>
    </ligand>
</feature>
<evidence type="ECO:0000313" key="5">
    <source>
        <dbReference type="EMBL" id="QYV43148.1"/>
    </source>
</evidence>
<dbReference type="GO" id="GO:0046872">
    <property type="term" value="F:metal ion binding"/>
    <property type="evidence" value="ECO:0007669"/>
    <property type="project" value="UniProtKB-KW"/>
</dbReference>
<feature type="binding site" evidence="4">
    <location>
        <position position="30"/>
    </location>
    <ligand>
        <name>Mg(2+)</name>
        <dbReference type="ChEBI" id="CHEBI:18420"/>
    </ligand>
</feature>
<protein>
    <submittedName>
        <fullName evidence="5">Phosphoglycolate phosphatase 2</fullName>
    </submittedName>
</protein>
<feature type="binding site" evidence="4">
    <location>
        <position position="28"/>
    </location>
    <ligand>
        <name>Mg(2+)</name>
        <dbReference type="ChEBI" id="CHEBI:18420"/>
    </ligand>
</feature>
<comment type="similarity">
    <text evidence="1">Belongs to the HAD-like hydrolase superfamily.</text>
</comment>
<keyword evidence="4" id="KW-0479">Metal-binding</keyword>
<name>A0A8G0QFU4_9CUCU</name>
<dbReference type="SUPFAM" id="SSF56784">
    <property type="entry name" value="HAD-like"/>
    <property type="match status" value="1"/>
</dbReference>
<gene>
    <name evidence="5" type="primary">FPPase2</name>
</gene>
<dbReference type="GO" id="GO:0005737">
    <property type="term" value="C:cytoplasm"/>
    <property type="evidence" value="ECO:0007669"/>
    <property type="project" value="TreeGrafter"/>
</dbReference>
<dbReference type="InterPro" id="IPR023214">
    <property type="entry name" value="HAD_sf"/>
</dbReference>
<evidence type="ECO:0000256" key="2">
    <source>
        <dbReference type="PIRSR" id="PIRSR000915-1"/>
    </source>
</evidence>
<dbReference type="PIRSF" id="PIRSF000915">
    <property type="entry name" value="PGP-type_phosphatase"/>
    <property type="match status" value="1"/>
</dbReference>
<dbReference type="PANTHER" id="PTHR19288:SF4">
    <property type="entry name" value="RE04130P-RELATED"/>
    <property type="match status" value="1"/>
</dbReference>
<accession>A0A8G0QFU4</accession>
<evidence type="ECO:0000256" key="1">
    <source>
        <dbReference type="PIRNR" id="PIRNR000915"/>
    </source>
</evidence>
<dbReference type="InterPro" id="IPR006357">
    <property type="entry name" value="HAD-SF_hydro_IIA"/>
</dbReference>
<dbReference type="GO" id="GO:0016791">
    <property type="term" value="F:phosphatase activity"/>
    <property type="evidence" value="ECO:0007669"/>
    <property type="project" value="TreeGrafter"/>
</dbReference>
<comment type="cofactor">
    <cofactor evidence="4">
        <name>Mg(2+)</name>
        <dbReference type="ChEBI" id="CHEBI:18420"/>
    </cofactor>
    <text evidence="4">Divalent metal ions. Mg(2+) is the most effective.</text>
</comment>
<dbReference type="Gene3D" id="3.40.50.1000">
    <property type="entry name" value="HAD superfamily/HAD-like"/>
    <property type="match status" value="2"/>
</dbReference>
<keyword evidence="1" id="KW-0378">Hydrolase</keyword>
<dbReference type="EMBL" id="MZ086787">
    <property type="protein sequence ID" value="QYV43148.1"/>
    <property type="molecule type" value="mRNA"/>
</dbReference>
<evidence type="ECO:0000256" key="3">
    <source>
        <dbReference type="PIRSR" id="PIRSR000915-2"/>
    </source>
</evidence>
<keyword evidence="4" id="KW-0460">Magnesium</keyword>
<dbReference type="NCBIfam" id="TIGR01460">
    <property type="entry name" value="HAD-SF-IIA"/>
    <property type="match status" value="1"/>
</dbReference>
<dbReference type="AlphaFoldDB" id="A0A8G0QFU4"/>
<sequence>MALLKNLADVSREEQVKFIESFDHFLADMDGVIWVTYNPLPGAIECMENLKKLGKKVRYATNNPLISAETIWKRLHGTGFGAQLDDLTSPVLAIVSYLKHVNFNRKAFVLGTKELKEEIRKAQFDVAEDPPQEIEETITTILKHIQDDESIGAVIMGWDVNLTFIKLQKMLTFLRRKDCLFLVLAGDREAPIGPLGPLIANQHILQLVKDFTGREAVLVGKPSQYYVDFVNEKFGITDPKRAVFVGDQINQDMKLANIGGYQKLLVLTGIAGKEDINNWQYPEEYKPEYYVESLNVFNNILKSLENPN</sequence>
<dbReference type="InterPro" id="IPR036412">
    <property type="entry name" value="HAD-like_sf"/>
</dbReference>
<evidence type="ECO:0000256" key="4">
    <source>
        <dbReference type="PIRSR" id="PIRSR000915-3"/>
    </source>
</evidence>
<dbReference type="Pfam" id="PF13242">
    <property type="entry name" value="Hydrolase_like"/>
    <property type="match status" value="1"/>
</dbReference>
<feature type="active site" description="Nucleophile" evidence="2">
    <location>
        <position position="28"/>
    </location>
</feature>
<feature type="active site" description="Proton donor" evidence="2">
    <location>
        <position position="30"/>
    </location>
</feature>
<dbReference type="PANTHER" id="PTHR19288">
    <property type="entry name" value="4-NITROPHENYLPHOSPHATASE-RELATED"/>
    <property type="match status" value="1"/>
</dbReference>
<proteinExistence type="evidence at transcript level"/>
<feature type="binding site" evidence="4">
    <location>
        <position position="247"/>
    </location>
    <ligand>
        <name>Mg(2+)</name>
        <dbReference type="ChEBI" id="CHEBI:18420"/>
    </ligand>
</feature>
<dbReference type="Pfam" id="PF13344">
    <property type="entry name" value="Hydrolase_6"/>
    <property type="match status" value="1"/>
</dbReference>
<reference evidence="5" key="1">
    <citation type="submission" date="2021-04" db="EMBL/GenBank/DDBJ databases">
        <authorList>
            <person name="Li J."/>
            <person name="Liu W."/>
            <person name="Wang X."/>
        </authorList>
    </citation>
    <scope>NUCLEOTIDE SEQUENCE</scope>
    <source>
        <tissue evidence="5">Head</tissue>
    </source>
</reference>
<organism evidence="5">
    <name type="scientific">Colaphellus bowringi</name>
    <dbReference type="NCBI Taxonomy" id="561076"/>
    <lineage>
        <taxon>Eukaryota</taxon>
        <taxon>Metazoa</taxon>
        <taxon>Ecdysozoa</taxon>
        <taxon>Arthropoda</taxon>
        <taxon>Hexapoda</taxon>
        <taxon>Insecta</taxon>
        <taxon>Pterygota</taxon>
        <taxon>Neoptera</taxon>
        <taxon>Endopterygota</taxon>
        <taxon>Coleoptera</taxon>
        <taxon>Polyphaga</taxon>
        <taxon>Cucujiformia</taxon>
        <taxon>Chrysomeloidea</taxon>
        <taxon>Chrysomelidae</taxon>
        <taxon>Chrysomelinae</taxon>
        <taxon>Chrysomelini</taxon>
        <taxon>Colaphellus</taxon>
    </lineage>
</organism>